<accession>A0A9W9SC46</accession>
<gene>
    <name evidence="1" type="ORF">N7509_012804</name>
</gene>
<dbReference type="RefSeq" id="XP_056480948.1">
    <property type="nucleotide sequence ID" value="XM_056637441.1"/>
</dbReference>
<name>A0A9W9SC46_9EURO</name>
<dbReference type="EMBL" id="JAPZBU010000012">
    <property type="protein sequence ID" value="KAJ5375918.1"/>
    <property type="molecule type" value="Genomic_DNA"/>
</dbReference>
<proteinExistence type="predicted"/>
<dbReference type="GeneID" id="81376421"/>
<keyword evidence="2" id="KW-1185">Reference proteome</keyword>
<dbReference type="Proteomes" id="UP001147747">
    <property type="component" value="Unassembled WGS sequence"/>
</dbReference>
<evidence type="ECO:0000313" key="1">
    <source>
        <dbReference type="EMBL" id="KAJ5375918.1"/>
    </source>
</evidence>
<organism evidence="1 2">
    <name type="scientific">Penicillium cosmopolitanum</name>
    <dbReference type="NCBI Taxonomy" id="1131564"/>
    <lineage>
        <taxon>Eukaryota</taxon>
        <taxon>Fungi</taxon>
        <taxon>Dikarya</taxon>
        <taxon>Ascomycota</taxon>
        <taxon>Pezizomycotina</taxon>
        <taxon>Eurotiomycetes</taxon>
        <taxon>Eurotiomycetidae</taxon>
        <taxon>Eurotiales</taxon>
        <taxon>Aspergillaceae</taxon>
        <taxon>Penicillium</taxon>
    </lineage>
</organism>
<comment type="caution">
    <text evidence="1">The sequence shown here is derived from an EMBL/GenBank/DDBJ whole genome shotgun (WGS) entry which is preliminary data.</text>
</comment>
<dbReference type="AlphaFoldDB" id="A0A9W9SC46"/>
<evidence type="ECO:0000313" key="2">
    <source>
        <dbReference type="Proteomes" id="UP001147747"/>
    </source>
</evidence>
<protein>
    <submittedName>
        <fullName evidence="1">Uncharacterized protein</fullName>
    </submittedName>
</protein>
<reference evidence="1" key="1">
    <citation type="submission" date="2022-12" db="EMBL/GenBank/DDBJ databases">
        <authorList>
            <person name="Petersen C."/>
        </authorList>
    </citation>
    <scope>NUCLEOTIDE SEQUENCE</scope>
    <source>
        <strain evidence="1">IBT 29677</strain>
    </source>
</reference>
<sequence length="75" mass="8224">MATLATVQCRIRLLGRGNPERAGFNLGVHRTRSAWYFGGGLDLQRIETIVGCDEIGRLERQSQAGHAAALMKEKA</sequence>
<reference evidence="1" key="2">
    <citation type="journal article" date="2023" name="IMA Fungus">
        <title>Comparative genomic study of the Penicillium genus elucidates a diverse pangenome and 15 lateral gene transfer events.</title>
        <authorList>
            <person name="Petersen C."/>
            <person name="Sorensen T."/>
            <person name="Nielsen M.R."/>
            <person name="Sondergaard T.E."/>
            <person name="Sorensen J.L."/>
            <person name="Fitzpatrick D.A."/>
            <person name="Frisvad J.C."/>
            <person name="Nielsen K.L."/>
        </authorList>
    </citation>
    <scope>NUCLEOTIDE SEQUENCE</scope>
    <source>
        <strain evidence="1">IBT 29677</strain>
    </source>
</reference>